<dbReference type="Gene3D" id="1.10.1660.10">
    <property type="match status" value="1"/>
</dbReference>
<dbReference type="SUPFAM" id="SSF46955">
    <property type="entry name" value="Putative DNA-binding domain"/>
    <property type="match status" value="1"/>
</dbReference>
<dbReference type="Pfam" id="PF13411">
    <property type="entry name" value="MerR_1"/>
    <property type="match status" value="1"/>
</dbReference>
<dbReference type="InterPro" id="IPR009061">
    <property type="entry name" value="DNA-bd_dom_put_sf"/>
</dbReference>
<dbReference type="PROSITE" id="PS50937">
    <property type="entry name" value="HTH_MERR_2"/>
    <property type="match status" value="1"/>
</dbReference>
<evidence type="ECO:0000313" key="7">
    <source>
        <dbReference type="Proteomes" id="UP000187172"/>
    </source>
</evidence>
<keyword evidence="2" id="KW-0805">Transcription regulation</keyword>
<feature type="domain" description="HTH merR-type" evidence="5">
    <location>
        <begin position="4"/>
        <end position="73"/>
    </location>
</feature>
<dbReference type="EMBL" id="MRTP01000010">
    <property type="protein sequence ID" value="OMF50474.1"/>
    <property type="molecule type" value="Genomic_DNA"/>
</dbReference>
<proteinExistence type="predicted"/>
<evidence type="ECO:0000313" key="6">
    <source>
        <dbReference type="EMBL" id="OMF50474.1"/>
    </source>
</evidence>
<comment type="caution">
    <text evidence="6">The sequence shown here is derived from an EMBL/GenBank/DDBJ whole genome shotgun (WGS) entry which is preliminary data.</text>
</comment>
<evidence type="ECO:0000256" key="2">
    <source>
        <dbReference type="ARBA" id="ARBA00023015"/>
    </source>
</evidence>
<dbReference type="RefSeq" id="WP_076173763.1">
    <property type="nucleotide sequence ID" value="NZ_MRTP01000010.1"/>
</dbReference>
<gene>
    <name evidence="6" type="ORF">BK138_26020</name>
</gene>
<dbReference type="PRINTS" id="PR00040">
    <property type="entry name" value="HTHMERR"/>
</dbReference>
<dbReference type="InterPro" id="IPR000551">
    <property type="entry name" value="MerR-type_HTH_dom"/>
</dbReference>
<keyword evidence="3" id="KW-0238">DNA-binding</keyword>
<dbReference type="PANTHER" id="PTHR30204">
    <property type="entry name" value="REDOX-CYCLING DRUG-SENSING TRANSCRIPTIONAL ACTIVATOR SOXR"/>
    <property type="match status" value="1"/>
</dbReference>
<dbReference type="STRING" id="297318.BK138_26020"/>
<dbReference type="PANTHER" id="PTHR30204:SF69">
    <property type="entry name" value="MERR-FAMILY TRANSCRIPTIONAL REGULATOR"/>
    <property type="match status" value="1"/>
</dbReference>
<keyword evidence="7" id="KW-1185">Reference proteome</keyword>
<evidence type="ECO:0000256" key="1">
    <source>
        <dbReference type="ARBA" id="ARBA00022491"/>
    </source>
</evidence>
<keyword evidence="4" id="KW-0804">Transcription</keyword>
<dbReference type="Proteomes" id="UP000187172">
    <property type="component" value="Unassembled WGS sequence"/>
</dbReference>
<dbReference type="GO" id="GO:0003700">
    <property type="term" value="F:DNA-binding transcription factor activity"/>
    <property type="evidence" value="ECO:0007669"/>
    <property type="project" value="InterPro"/>
</dbReference>
<sequence length="135" mass="16041">MENQYTIQQISQKTGLSVHTLRYYERIGLLEGVPRDEHGYRLYREFDLLWVEFLMRLRGTGMPISEMKRFSDLRSEGDSTITERREMLEAHQAHIHEQMRVLRDHLRSIDDKIDHYKGMEKEQNQAVPPNVPSGK</sequence>
<dbReference type="SMART" id="SM00422">
    <property type="entry name" value="HTH_MERR"/>
    <property type="match status" value="1"/>
</dbReference>
<accession>A0A1R1EF62</accession>
<evidence type="ECO:0000256" key="3">
    <source>
        <dbReference type="ARBA" id="ARBA00023125"/>
    </source>
</evidence>
<reference evidence="6 7" key="1">
    <citation type="submission" date="2016-11" db="EMBL/GenBank/DDBJ databases">
        <title>Paenibacillus species isolates.</title>
        <authorList>
            <person name="Beno S.M."/>
        </authorList>
    </citation>
    <scope>NUCLEOTIDE SEQUENCE [LARGE SCALE GENOMIC DNA]</scope>
    <source>
        <strain evidence="6 7">FSL R5-0378</strain>
    </source>
</reference>
<evidence type="ECO:0000259" key="5">
    <source>
        <dbReference type="PROSITE" id="PS50937"/>
    </source>
</evidence>
<dbReference type="GO" id="GO:0003677">
    <property type="term" value="F:DNA binding"/>
    <property type="evidence" value="ECO:0007669"/>
    <property type="project" value="UniProtKB-KW"/>
</dbReference>
<name>A0A1R1EF62_9BACL</name>
<organism evidence="6 7">
    <name type="scientific">Paenibacillus rhizosphaerae</name>
    <dbReference type="NCBI Taxonomy" id="297318"/>
    <lineage>
        <taxon>Bacteria</taxon>
        <taxon>Bacillati</taxon>
        <taxon>Bacillota</taxon>
        <taxon>Bacilli</taxon>
        <taxon>Bacillales</taxon>
        <taxon>Paenibacillaceae</taxon>
        <taxon>Paenibacillus</taxon>
    </lineage>
</organism>
<protein>
    <submittedName>
        <fullName evidence="6">MerR family transcriptional regulator</fullName>
    </submittedName>
</protein>
<dbReference type="InterPro" id="IPR047057">
    <property type="entry name" value="MerR_fam"/>
</dbReference>
<dbReference type="AlphaFoldDB" id="A0A1R1EF62"/>
<keyword evidence="1" id="KW-0678">Repressor</keyword>
<dbReference type="CDD" id="cd01109">
    <property type="entry name" value="HTH_YyaN"/>
    <property type="match status" value="1"/>
</dbReference>
<evidence type="ECO:0000256" key="4">
    <source>
        <dbReference type="ARBA" id="ARBA00023163"/>
    </source>
</evidence>